<accession>A0ABD5Z3Z4</accession>
<sequence length="102" mass="10538">MAIGPPGVRREHPGEAVGESRGADDRPPPAVPVAAGPTRLPVLREDEHPVVGHGVLRVVERVACSRPVEDGHVDARVGEEGVGRASGGERVAGEEETFVGAP</sequence>
<evidence type="ECO:0000313" key="3">
    <source>
        <dbReference type="Proteomes" id="UP001596447"/>
    </source>
</evidence>
<gene>
    <name evidence="2" type="ORF">ACFQJ9_10910</name>
</gene>
<feature type="region of interest" description="Disordered" evidence="1">
    <location>
        <begin position="79"/>
        <end position="102"/>
    </location>
</feature>
<reference evidence="2 3" key="1">
    <citation type="journal article" date="2019" name="Int. J. Syst. Evol. Microbiol.">
        <title>The Global Catalogue of Microorganisms (GCM) 10K type strain sequencing project: providing services to taxonomists for standard genome sequencing and annotation.</title>
        <authorList>
            <consortium name="The Broad Institute Genomics Platform"/>
            <consortium name="The Broad Institute Genome Sequencing Center for Infectious Disease"/>
            <person name="Wu L."/>
            <person name="Ma J."/>
        </authorList>
    </citation>
    <scope>NUCLEOTIDE SEQUENCE [LARGE SCALE GENOMIC DNA]</scope>
    <source>
        <strain evidence="2 3">XZGYJ-43</strain>
    </source>
</reference>
<protein>
    <submittedName>
        <fullName evidence="2">Uncharacterized protein</fullName>
    </submittedName>
</protein>
<keyword evidence="3" id="KW-1185">Reference proteome</keyword>
<comment type="caution">
    <text evidence="2">The sequence shown here is derived from an EMBL/GenBank/DDBJ whole genome shotgun (WGS) entry which is preliminary data.</text>
</comment>
<organism evidence="2 3">
    <name type="scientific">Halospeciosus flavus</name>
    <dbReference type="NCBI Taxonomy" id="3032283"/>
    <lineage>
        <taxon>Archaea</taxon>
        <taxon>Methanobacteriati</taxon>
        <taxon>Methanobacteriota</taxon>
        <taxon>Stenosarchaea group</taxon>
        <taxon>Halobacteria</taxon>
        <taxon>Halobacteriales</taxon>
        <taxon>Halobacteriaceae</taxon>
        <taxon>Halospeciosus</taxon>
    </lineage>
</organism>
<evidence type="ECO:0000313" key="2">
    <source>
        <dbReference type="EMBL" id="MFC7199911.1"/>
    </source>
</evidence>
<evidence type="ECO:0000256" key="1">
    <source>
        <dbReference type="SAM" id="MobiDB-lite"/>
    </source>
</evidence>
<dbReference type="EMBL" id="JBHTAR010000011">
    <property type="protein sequence ID" value="MFC7199911.1"/>
    <property type="molecule type" value="Genomic_DNA"/>
</dbReference>
<dbReference type="AlphaFoldDB" id="A0ABD5Z3Z4"/>
<feature type="region of interest" description="Disordered" evidence="1">
    <location>
        <begin position="1"/>
        <end position="42"/>
    </location>
</feature>
<dbReference type="Proteomes" id="UP001596447">
    <property type="component" value="Unassembled WGS sequence"/>
</dbReference>
<proteinExistence type="predicted"/>
<name>A0ABD5Z3Z4_9EURY</name>
<dbReference type="RefSeq" id="WP_279529833.1">
    <property type="nucleotide sequence ID" value="NZ_CP122312.1"/>
</dbReference>